<sequence length="75" mass="8411">MSPLRPESVGCDRAAVRTTDSPRRGFWYQVGRPFRALGRGIGHVLEVLDLIGLVVRIVRGLVWLVRAVGRLVSDW</sequence>
<reference evidence="1" key="1">
    <citation type="submission" date="2022-06" db="EMBL/GenBank/DDBJ databases">
        <title>Genomic Encyclopedia of Archaeal and Bacterial Type Strains, Phase II (KMG-II): from individual species to whole genera.</title>
        <authorList>
            <person name="Goeker M."/>
        </authorList>
    </citation>
    <scope>NUCLEOTIDE SEQUENCE</scope>
    <source>
        <strain evidence="1">DSM 26652</strain>
    </source>
</reference>
<evidence type="ECO:0000313" key="1">
    <source>
        <dbReference type="EMBL" id="MCP2265010.1"/>
    </source>
</evidence>
<gene>
    <name evidence="1" type="ORF">APR03_002358</name>
</gene>
<evidence type="ECO:0000313" key="2">
    <source>
        <dbReference type="Proteomes" id="UP001139493"/>
    </source>
</evidence>
<keyword evidence="2" id="KW-1185">Reference proteome</keyword>
<dbReference type="Proteomes" id="UP001139493">
    <property type="component" value="Unassembled WGS sequence"/>
</dbReference>
<name>A0A9X2G3B4_9MICO</name>
<proteinExistence type="predicted"/>
<dbReference type="EMBL" id="JAMTCS010000007">
    <property type="protein sequence ID" value="MCP2265010.1"/>
    <property type="molecule type" value="Genomic_DNA"/>
</dbReference>
<organism evidence="1 2">
    <name type="scientific">Promicromonospora thailandica</name>
    <dbReference type="NCBI Taxonomy" id="765201"/>
    <lineage>
        <taxon>Bacteria</taxon>
        <taxon>Bacillati</taxon>
        <taxon>Actinomycetota</taxon>
        <taxon>Actinomycetes</taxon>
        <taxon>Micrococcales</taxon>
        <taxon>Promicromonosporaceae</taxon>
        <taxon>Promicromonospora</taxon>
    </lineage>
</organism>
<dbReference type="AlphaFoldDB" id="A0A9X2G3B4"/>
<comment type="caution">
    <text evidence="1">The sequence shown here is derived from an EMBL/GenBank/DDBJ whole genome shotgun (WGS) entry which is preliminary data.</text>
</comment>
<protein>
    <submittedName>
        <fullName evidence="1">Uncharacterized protein</fullName>
    </submittedName>
</protein>
<accession>A0A9X2G3B4</accession>